<accession>A0A7S2N7T9</accession>
<evidence type="ECO:0000256" key="1">
    <source>
        <dbReference type="SAM" id="MobiDB-lite"/>
    </source>
</evidence>
<sequence length="252" mass="26909">MAAHSSGGATGQVVREIYGFPVTESNTFLNVKLPGDGGDDFDQVGSEVRRTSSEPISSSSSIQANSISNSVSFYREADRSEASANDWTQDSDPEDNGGQPQVLGQAASDNRGNDASRYNLCKSKRQRMKKCEDQLLESIRQDPYLDLEAVRLPTFMMAHDGIRNKFLAKMLVVQRQAIAKASTTVMGPPAKGGGRGGPGPLPPGLVQGSNEPAFPAPKRAASPGRHHSDPKAKRRAGPPTYAGRGPKTIMSL</sequence>
<reference evidence="2" key="1">
    <citation type="submission" date="2021-01" db="EMBL/GenBank/DDBJ databases">
        <authorList>
            <person name="Corre E."/>
            <person name="Pelletier E."/>
            <person name="Niang G."/>
            <person name="Scheremetjew M."/>
            <person name="Finn R."/>
            <person name="Kale V."/>
            <person name="Holt S."/>
            <person name="Cochrane G."/>
            <person name="Meng A."/>
            <person name="Brown T."/>
            <person name="Cohen L."/>
        </authorList>
    </citation>
    <scope>NUCLEOTIDE SEQUENCE</scope>
    <source>
        <strain evidence="2">CCMP2222</strain>
    </source>
</reference>
<dbReference type="EMBL" id="HBGQ01089802">
    <property type="protein sequence ID" value="CAD9525216.1"/>
    <property type="molecule type" value="Transcribed_RNA"/>
</dbReference>
<evidence type="ECO:0000313" key="2">
    <source>
        <dbReference type="EMBL" id="CAD9525216.1"/>
    </source>
</evidence>
<proteinExistence type="predicted"/>
<feature type="region of interest" description="Disordered" evidence="1">
    <location>
        <begin position="28"/>
        <end position="116"/>
    </location>
</feature>
<feature type="compositionally biased region" description="Low complexity" evidence="1">
    <location>
        <begin position="53"/>
        <end position="72"/>
    </location>
</feature>
<gene>
    <name evidence="2" type="ORF">AAND1436_LOCUS42841</name>
</gene>
<protein>
    <submittedName>
        <fullName evidence="2">Uncharacterized protein</fullName>
    </submittedName>
</protein>
<dbReference type="AlphaFoldDB" id="A0A7S2N7T9"/>
<organism evidence="2">
    <name type="scientific">Alexandrium andersonii</name>
    <dbReference type="NCBI Taxonomy" id="327968"/>
    <lineage>
        <taxon>Eukaryota</taxon>
        <taxon>Sar</taxon>
        <taxon>Alveolata</taxon>
        <taxon>Dinophyceae</taxon>
        <taxon>Gonyaulacales</taxon>
        <taxon>Pyrocystaceae</taxon>
        <taxon>Alexandrium</taxon>
    </lineage>
</organism>
<name>A0A7S2N7T9_9DINO</name>
<feature type="region of interest" description="Disordered" evidence="1">
    <location>
        <begin position="184"/>
        <end position="252"/>
    </location>
</feature>